<organism evidence="1 2">
    <name type="scientific">Mycena maculata</name>
    <dbReference type="NCBI Taxonomy" id="230809"/>
    <lineage>
        <taxon>Eukaryota</taxon>
        <taxon>Fungi</taxon>
        <taxon>Dikarya</taxon>
        <taxon>Basidiomycota</taxon>
        <taxon>Agaricomycotina</taxon>
        <taxon>Agaricomycetes</taxon>
        <taxon>Agaricomycetidae</taxon>
        <taxon>Agaricales</taxon>
        <taxon>Marasmiineae</taxon>
        <taxon>Mycenaceae</taxon>
        <taxon>Mycena</taxon>
    </lineage>
</organism>
<sequence>MSTPNFTFHTTAEEVATVFAREIQGKNVVHTNFTSRKDTLTEMKEFGILDENGEPIINSTWEWKTIPEGAATTVAAAFDPVLSDKLGSYLEYCQVANETITPHSSDPANASRVWDATEKLVGQ</sequence>
<evidence type="ECO:0000313" key="2">
    <source>
        <dbReference type="Proteomes" id="UP001215280"/>
    </source>
</evidence>
<dbReference type="AlphaFoldDB" id="A0AAD7K249"/>
<dbReference type="Proteomes" id="UP001215280">
    <property type="component" value="Unassembled WGS sequence"/>
</dbReference>
<gene>
    <name evidence="1" type="ORF">DFH07DRAFT_951475</name>
</gene>
<proteinExistence type="predicted"/>
<dbReference type="EMBL" id="JARJLG010000011">
    <property type="protein sequence ID" value="KAJ7776863.1"/>
    <property type="molecule type" value="Genomic_DNA"/>
</dbReference>
<keyword evidence="2" id="KW-1185">Reference proteome</keyword>
<protein>
    <submittedName>
        <fullName evidence="1">Uncharacterized protein</fullName>
    </submittedName>
</protein>
<comment type="caution">
    <text evidence="1">The sequence shown here is derived from an EMBL/GenBank/DDBJ whole genome shotgun (WGS) entry which is preliminary data.</text>
</comment>
<dbReference type="Gene3D" id="3.40.50.720">
    <property type="entry name" value="NAD(P)-binding Rossmann-like Domain"/>
    <property type="match status" value="1"/>
</dbReference>
<accession>A0AAD7K249</accession>
<evidence type="ECO:0000313" key="1">
    <source>
        <dbReference type="EMBL" id="KAJ7776863.1"/>
    </source>
</evidence>
<reference evidence="1" key="1">
    <citation type="submission" date="2023-03" db="EMBL/GenBank/DDBJ databases">
        <title>Massive genome expansion in bonnet fungi (Mycena s.s.) driven by repeated elements and novel gene families across ecological guilds.</title>
        <authorList>
            <consortium name="Lawrence Berkeley National Laboratory"/>
            <person name="Harder C.B."/>
            <person name="Miyauchi S."/>
            <person name="Viragh M."/>
            <person name="Kuo A."/>
            <person name="Thoen E."/>
            <person name="Andreopoulos B."/>
            <person name="Lu D."/>
            <person name="Skrede I."/>
            <person name="Drula E."/>
            <person name="Henrissat B."/>
            <person name="Morin E."/>
            <person name="Kohler A."/>
            <person name="Barry K."/>
            <person name="LaButti K."/>
            <person name="Morin E."/>
            <person name="Salamov A."/>
            <person name="Lipzen A."/>
            <person name="Mereny Z."/>
            <person name="Hegedus B."/>
            <person name="Baldrian P."/>
            <person name="Stursova M."/>
            <person name="Weitz H."/>
            <person name="Taylor A."/>
            <person name="Grigoriev I.V."/>
            <person name="Nagy L.G."/>
            <person name="Martin F."/>
            <person name="Kauserud H."/>
        </authorList>
    </citation>
    <scope>NUCLEOTIDE SEQUENCE</scope>
    <source>
        <strain evidence="1">CBHHK188m</strain>
    </source>
</reference>
<name>A0AAD7K249_9AGAR</name>